<feature type="transmembrane region" description="Helical" evidence="1">
    <location>
        <begin position="75"/>
        <end position="104"/>
    </location>
</feature>
<name>A0ABX2I5Q3_BLAHA</name>
<evidence type="ECO:0000313" key="3">
    <source>
        <dbReference type="Proteomes" id="UP000822142"/>
    </source>
</evidence>
<dbReference type="Proteomes" id="UP000822142">
    <property type="component" value="Unassembled WGS sequence"/>
</dbReference>
<comment type="caution">
    <text evidence="2">The sequence shown here is derived from an EMBL/GenBank/DDBJ whole genome shotgun (WGS) entry which is preliminary data.</text>
</comment>
<feature type="transmembrane region" description="Helical" evidence="1">
    <location>
        <begin position="46"/>
        <end position="63"/>
    </location>
</feature>
<reference evidence="2 3" key="1">
    <citation type="journal article" date="2020" name="Cell Host Microbe">
        <title>Functional and Genomic Variation between Human-Derived Isolates of Lachnospiraceae Reveals Inter- and Intra-Species Diversity.</title>
        <authorList>
            <person name="Sorbara M.T."/>
            <person name="Littmann E.R."/>
            <person name="Fontana E."/>
            <person name="Moody T.U."/>
            <person name="Kohout C.E."/>
            <person name="Gjonbalaj M."/>
            <person name="Eaton V."/>
            <person name="Seok R."/>
            <person name="Leiner I.M."/>
            <person name="Pamer E.G."/>
        </authorList>
    </citation>
    <scope>NUCLEOTIDE SEQUENCE [LARGE SCALE GENOMIC DNA]</scope>
    <source>
        <strain evidence="2 3">MSK.15.26</strain>
    </source>
</reference>
<proteinExistence type="predicted"/>
<sequence length="138" mass="14695">MWPGEAVAAAAAFCGGAVVATALAAFIIELGIIPRFAGITHTANHILLYETCLMLGSFLGNLVSVYEFSLPFGKIFLGIMALCFGIFLGSWIIALGEVVNVFAIMSRRLGLKKGTALIILSIALGKILGSLLQFFLWK</sequence>
<keyword evidence="3" id="KW-1185">Reference proteome</keyword>
<dbReference type="InterPro" id="IPR020144">
    <property type="entry name" value="SpoVAB"/>
</dbReference>
<feature type="transmembrane region" description="Helical" evidence="1">
    <location>
        <begin position="6"/>
        <end position="34"/>
    </location>
</feature>
<dbReference type="EMBL" id="JAAITA010000003">
    <property type="protein sequence ID" value="NSJ85315.1"/>
    <property type="molecule type" value="Genomic_DNA"/>
</dbReference>
<keyword evidence="1" id="KW-1133">Transmembrane helix</keyword>
<dbReference type="RefSeq" id="WP_173748212.1">
    <property type="nucleotide sequence ID" value="NZ_JAAITA010000003.1"/>
</dbReference>
<dbReference type="Pfam" id="PF13782">
    <property type="entry name" value="SpoVAB"/>
    <property type="match status" value="1"/>
</dbReference>
<accession>A0ABX2I5Q3</accession>
<gene>
    <name evidence="2" type="ORF">G5A70_03790</name>
</gene>
<evidence type="ECO:0000313" key="2">
    <source>
        <dbReference type="EMBL" id="NSJ85315.1"/>
    </source>
</evidence>
<feature type="transmembrane region" description="Helical" evidence="1">
    <location>
        <begin position="116"/>
        <end position="137"/>
    </location>
</feature>
<organism evidence="2 3">
    <name type="scientific">Blautia hansenii</name>
    <name type="common">Ruminococcus hansenii</name>
    <dbReference type="NCBI Taxonomy" id="1322"/>
    <lineage>
        <taxon>Bacteria</taxon>
        <taxon>Bacillati</taxon>
        <taxon>Bacillota</taxon>
        <taxon>Clostridia</taxon>
        <taxon>Lachnospirales</taxon>
        <taxon>Lachnospiraceae</taxon>
        <taxon>Blautia</taxon>
    </lineage>
</organism>
<protein>
    <submittedName>
        <fullName evidence="2">Stage V sporulation protein AB</fullName>
    </submittedName>
</protein>
<keyword evidence="1" id="KW-0472">Membrane</keyword>
<keyword evidence="1" id="KW-0812">Transmembrane</keyword>
<evidence type="ECO:0000256" key="1">
    <source>
        <dbReference type="SAM" id="Phobius"/>
    </source>
</evidence>